<feature type="region of interest" description="Disordered" evidence="1">
    <location>
        <begin position="438"/>
        <end position="463"/>
    </location>
</feature>
<comment type="caution">
    <text evidence="3">The sequence shown here is derived from an EMBL/GenBank/DDBJ whole genome shotgun (WGS) entry which is preliminary data.</text>
</comment>
<name>A0A834YDY3_TETSI</name>
<feature type="compositionally biased region" description="Polar residues" evidence="1">
    <location>
        <begin position="446"/>
        <end position="456"/>
    </location>
</feature>
<protein>
    <submittedName>
        <fullName evidence="3">Uncharacterized protein</fullName>
    </submittedName>
</protein>
<reference evidence="3 4" key="1">
    <citation type="submission" date="2020-04" db="EMBL/GenBank/DDBJ databases">
        <title>Plant Genome Project.</title>
        <authorList>
            <person name="Zhang R.-G."/>
        </authorList>
    </citation>
    <scope>NUCLEOTIDE SEQUENCE [LARGE SCALE GENOMIC DNA]</scope>
    <source>
        <strain evidence="3">YNK0</strain>
        <tissue evidence="3">Leaf</tissue>
    </source>
</reference>
<feature type="chain" id="PRO_5032270440" evidence="2">
    <location>
        <begin position="31"/>
        <end position="463"/>
    </location>
</feature>
<sequence length="463" mass="49832">MRAVVYFVLILHFLNDYLFLQMSSIKYSNGATIGDIEDLIHNFLIIMLEHSMRQKDGWKDIEATIHCAEWLSMVGGSSTGDQRIRREESLPIFKRRLLGGLLDFAARELQVQQTQVIAAAAAGVAAEGLSPKEAKAEAENAAQLSVALAENAIVILMLVEDHLRLQSQLCRASSSVDGSASPISSPSPIGSRSNSLAKVPGESFEALGARRSSSNDSGGLSLDVCIHLLSFILPCTLFAKLKYYRGYAIALHMVVVLASMADANGQISAAVMERLTAAAAAEPYESVRCAFVSYGSCASDLAVGWKYRSRMWYGVGLSPKTTGFGGGGSGWEAWKTALEMDVNENWIELPLVKKSVTMLQALLLDESGLGGGLGVGGGSGTGMGGMAALYQLLDSDQPFLCMLRMVLVSMREEDNGEDGMLMRNASIKDGISEGLHRHAGNMVPLDNNSRLSTRKPTSALLWR</sequence>
<dbReference type="Proteomes" id="UP000655225">
    <property type="component" value="Unassembled WGS sequence"/>
</dbReference>
<dbReference type="InterPro" id="IPR050865">
    <property type="entry name" value="BEACH_Domain"/>
</dbReference>
<evidence type="ECO:0000313" key="4">
    <source>
        <dbReference type="Proteomes" id="UP000655225"/>
    </source>
</evidence>
<keyword evidence="2" id="KW-0732">Signal</keyword>
<dbReference type="AlphaFoldDB" id="A0A834YDY3"/>
<feature type="compositionally biased region" description="Low complexity" evidence="1">
    <location>
        <begin position="175"/>
        <end position="195"/>
    </location>
</feature>
<evidence type="ECO:0000313" key="3">
    <source>
        <dbReference type="EMBL" id="KAF8380391.1"/>
    </source>
</evidence>
<feature type="signal peptide" evidence="2">
    <location>
        <begin position="1"/>
        <end position="30"/>
    </location>
</feature>
<keyword evidence="4" id="KW-1185">Reference proteome</keyword>
<organism evidence="3 4">
    <name type="scientific">Tetracentron sinense</name>
    <name type="common">Spur-leaf</name>
    <dbReference type="NCBI Taxonomy" id="13715"/>
    <lineage>
        <taxon>Eukaryota</taxon>
        <taxon>Viridiplantae</taxon>
        <taxon>Streptophyta</taxon>
        <taxon>Embryophyta</taxon>
        <taxon>Tracheophyta</taxon>
        <taxon>Spermatophyta</taxon>
        <taxon>Magnoliopsida</taxon>
        <taxon>Trochodendrales</taxon>
        <taxon>Trochodendraceae</taxon>
        <taxon>Tetracentron</taxon>
    </lineage>
</organism>
<dbReference type="EMBL" id="JABCRI010000021">
    <property type="protein sequence ID" value="KAF8380391.1"/>
    <property type="molecule type" value="Genomic_DNA"/>
</dbReference>
<feature type="region of interest" description="Disordered" evidence="1">
    <location>
        <begin position="175"/>
        <end position="196"/>
    </location>
</feature>
<proteinExistence type="predicted"/>
<accession>A0A834YDY3</accession>
<gene>
    <name evidence="3" type="ORF">HHK36_027876</name>
</gene>
<dbReference type="OrthoDB" id="1724489at2759"/>
<dbReference type="PANTHER" id="PTHR13743">
    <property type="entry name" value="BEIGE/BEACH-RELATED"/>
    <property type="match status" value="1"/>
</dbReference>
<evidence type="ECO:0000256" key="1">
    <source>
        <dbReference type="SAM" id="MobiDB-lite"/>
    </source>
</evidence>
<evidence type="ECO:0000256" key="2">
    <source>
        <dbReference type="SAM" id="SignalP"/>
    </source>
</evidence>
<dbReference type="PANTHER" id="PTHR13743:SF157">
    <property type="entry name" value="BEACH DOMAIN-CONTAINING PROTEIN C2"/>
    <property type="match status" value="1"/>
</dbReference>